<dbReference type="EMBL" id="MGKY01000021">
    <property type="protein sequence ID" value="OGN33288.1"/>
    <property type="molecule type" value="Genomic_DNA"/>
</dbReference>
<comment type="caution">
    <text evidence="1">The sequence shown here is derived from an EMBL/GenBank/DDBJ whole genome shotgun (WGS) entry which is preliminary data.</text>
</comment>
<gene>
    <name evidence="1" type="ORF">A3G51_02435</name>
</gene>
<name>A0A1F8H8C8_9BACT</name>
<organism evidence="1 2">
    <name type="scientific">Candidatus Yanofskybacteria bacterium RIFCSPLOWO2_12_FULL_43_11b</name>
    <dbReference type="NCBI Taxonomy" id="1802710"/>
    <lineage>
        <taxon>Bacteria</taxon>
        <taxon>Candidatus Yanofskyibacteriota</taxon>
    </lineage>
</organism>
<protein>
    <submittedName>
        <fullName evidence="1">Uncharacterized protein</fullName>
    </submittedName>
</protein>
<dbReference type="AlphaFoldDB" id="A0A1F8H8C8"/>
<sequence length="339" mass="35568">MKQIKNNFSFGVLLLVLFTVFGVLLLQGAVINAATGSNQYTLKIGETIKITEYRSAEITLKDLQGISTLSYPTQVRNIATILIHISGGCPSNVSTSNAPCLGMPDFQGEYKVSEGQTVVVLGLKIKVVLIDERNQTIKIEVIVSSAEPAPTVSPTLPPCPTTQGVMQPGTASRPCPVTPTPTPTCLPRPACLDATPRCLLAEPAGGWCQSPTPIPIPIGGVVGGGVIGICPLGSSNCSVCSGNQCYPKVIGGGTAGGIGVSGGKPAQTEPVKLTLSTNETISEVGRTEASGNDSVYQVKTTKKARLLFLLPIKMGVTYSVNSKTGQTVKNQPWWDFLVW</sequence>
<evidence type="ECO:0000313" key="1">
    <source>
        <dbReference type="EMBL" id="OGN33288.1"/>
    </source>
</evidence>
<reference evidence="1 2" key="1">
    <citation type="journal article" date="2016" name="Nat. Commun.">
        <title>Thousands of microbial genomes shed light on interconnected biogeochemical processes in an aquifer system.</title>
        <authorList>
            <person name="Anantharaman K."/>
            <person name="Brown C.T."/>
            <person name="Hug L.A."/>
            <person name="Sharon I."/>
            <person name="Castelle C.J."/>
            <person name="Probst A.J."/>
            <person name="Thomas B.C."/>
            <person name="Singh A."/>
            <person name="Wilkins M.J."/>
            <person name="Karaoz U."/>
            <person name="Brodie E.L."/>
            <person name="Williams K.H."/>
            <person name="Hubbard S.S."/>
            <person name="Banfield J.F."/>
        </authorList>
    </citation>
    <scope>NUCLEOTIDE SEQUENCE [LARGE SCALE GENOMIC DNA]</scope>
</reference>
<evidence type="ECO:0000313" key="2">
    <source>
        <dbReference type="Proteomes" id="UP000177745"/>
    </source>
</evidence>
<proteinExistence type="predicted"/>
<accession>A0A1F8H8C8</accession>
<dbReference type="Proteomes" id="UP000177745">
    <property type="component" value="Unassembled WGS sequence"/>
</dbReference>